<keyword evidence="1 5" id="KW-0245">EGF-like domain</keyword>
<keyword evidence="3" id="KW-0677">Repeat</keyword>
<dbReference type="GO" id="GO:0005112">
    <property type="term" value="F:Notch binding"/>
    <property type="evidence" value="ECO:0007669"/>
    <property type="project" value="TreeGrafter"/>
</dbReference>
<dbReference type="PANTHER" id="PTHR12916:SF4">
    <property type="entry name" value="UNINFLATABLE, ISOFORM C"/>
    <property type="match status" value="1"/>
</dbReference>
<evidence type="ECO:0000256" key="3">
    <source>
        <dbReference type="ARBA" id="ARBA00022737"/>
    </source>
</evidence>
<dbReference type="Gene3D" id="2.10.25.10">
    <property type="entry name" value="Laminin"/>
    <property type="match status" value="2"/>
</dbReference>
<evidence type="ECO:0000256" key="1">
    <source>
        <dbReference type="ARBA" id="ARBA00022536"/>
    </source>
</evidence>
<dbReference type="InterPro" id="IPR018097">
    <property type="entry name" value="EGF_Ca-bd_CS"/>
</dbReference>
<evidence type="ECO:0000256" key="5">
    <source>
        <dbReference type="PROSITE-ProRule" id="PRU00076"/>
    </source>
</evidence>
<dbReference type="InterPro" id="IPR000742">
    <property type="entry name" value="EGF"/>
</dbReference>
<dbReference type="SMART" id="SM00181">
    <property type="entry name" value="EGF"/>
    <property type="match status" value="3"/>
</dbReference>
<dbReference type="PROSITE" id="PS00010">
    <property type="entry name" value="ASX_HYDROXYL"/>
    <property type="match status" value="2"/>
</dbReference>
<dbReference type="SMART" id="SM00179">
    <property type="entry name" value="EGF_CA"/>
    <property type="match status" value="2"/>
</dbReference>
<feature type="domain" description="EGF-like" evidence="8">
    <location>
        <begin position="297"/>
        <end position="333"/>
    </location>
</feature>
<dbReference type="PROSITE" id="PS01186">
    <property type="entry name" value="EGF_2"/>
    <property type="match status" value="1"/>
</dbReference>
<dbReference type="PROSITE" id="PS00022">
    <property type="entry name" value="EGF_1"/>
    <property type="match status" value="2"/>
</dbReference>
<sequence length="378" mass="43110">MGKFVLVALFAFTFFLQSESAHKNDCSYYNFHAVSGQRNVLFINETIENECIAWVEFKPEDNNFANLKEYYQKMNDLCSSFLPDGKAYGIRLGERKKLILDKSITFPTAKFQGIKAIDKSTYTYLLNMWVYRTFSNESRDFTHTYGTISSDVNVTIPVINDTSACPIYFKNTINFKCEEIHKIIIRQEMETPQCFTLTQNAMAFDLRKCLNLTIDTPSEHLFIPCKHEGLSMRCKKWDFDAKRCKKCSPGFAGNLCEQDIDECKILKICGGCGKCTNHKGGYTCHCNPGYIGEYCELIDYCASNPCPKNSICKNKLNSYGCICSEENIGEHCSINIEEEADKTAAMYNFFIVIGTTLLIPVTFFMTTLFYCSQGKIQC</sequence>
<keyword evidence="4 5" id="KW-1015">Disulfide bond</keyword>
<dbReference type="STRING" id="268475.A0A0V1I6Z7"/>
<evidence type="ECO:0000313" key="10">
    <source>
        <dbReference type="Proteomes" id="UP000055024"/>
    </source>
</evidence>
<dbReference type="GO" id="GO:0005509">
    <property type="term" value="F:calcium ion binding"/>
    <property type="evidence" value="ECO:0007669"/>
    <property type="project" value="InterPro"/>
</dbReference>
<evidence type="ECO:0000256" key="4">
    <source>
        <dbReference type="ARBA" id="ARBA00023157"/>
    </source>
</evidence>
<evidence type="ECO:0000259" key="8">
    <source>
        <dbReference type="PROSITE" id="PS50026"/>
    </source>
</evidence>
<feature type="signal peptide" evidence="7">
    <location>
        <begin position="1"/>
        <end position="21"/>
    </location>
</feature>
<dbReference type="InterPro" id="IPR001881">
    <property type="entry name" value="EGF-like_Ca-bd_dom"/>
</dbReference>
<dbReference type="SUPFAM" id="SSF57184">
    <property type="entry name" value="Growth factor receptor domain"/>
    <property type="match status" value="1"/>
</dbReference>
<proteinExistence type="predicted"/>
<gene>
    <name evidence="9" type="primary">crb</name>
    <name evidence="9" type="ORF">T11_14858</name>
</gene>
<evidence type="ECO:0000256" key="7">
    <source>
        <dbReference type="SAM" id="SignalP"/>
    </source>
</evidence>
<dbReference type="EMBL" id="JYDP01000002">
    <property type="protein sequence ID" value="KRZ18616.1"/>
    <property type="molecule type" value="Genomic_DNA"/>
</dbReference>
<dbReference type="PROSITE" id="PS01187">
    <property type="entry name" value="EGF_CA"/>
    <property type="match status" value="1"/>
</dbReference>
<evidence type="ECO:0000313" key="9">
    <source>
        <dbReference type="EMBL" id="KRZ18616.1"/>
    </source>
</evidence>
<protein>
    <recommendedName>
        <fullName evidence="8">EGF-like domain-containing protein</fullName>
    </recommendedName>
</protein>
<organism evidence="9 10">
    <name type="scientific">Trichinella zimbabwensis</name>
    <dbReference type="NCBI Taxonomy" id="268475"/>
    <lineage>
        <taxon>Eukaryota</taxon>
        <taxon>Metazoa</taxon>
        <taxon>Ecdysozoa</taxon>
        <taxon>Nematoda</taxon>
        <taxon>Enoplea</taxon>
        <taxon>Dorylaimia</taxon>
        <taxon>Trichinellida</taxon>
        <taxon>Trichinellidae</taxon>
        <taxon>Trichinella</taxon>
    </lineage>
</organism>
<evidence type="ECO:0000256" key="6">
    <source>
        <dbReference type="SAM" id="Phobius"/>
    </source>
</evidence>
<evidence type="ECO:0000256" key="2">
    <source>
        <dbReference type="ARBA" id="ARBA00022729"/>
    </source>
</evidence>
<dbReference type="PANTHER" id="PTHR12916">
    <property type="entry name" value="CYTOCHROME C OXIDASE POLYPEPTIDE VIC-2"/>
    <property type="match status" value="1"/>
</dbReference>
<accession>A0A0V1I6Z7</accession>
<keyword evidence="6" id="KW-0812">Transmembrane</keyword>
<dbReference type="OrthoDB" id="283575at2759"/>
<comment type="caution">
    <text evidence="5">Lacks conserved residue(s) required for the propagation of feature annotation.</text>
</comment>
<comment type="caution">
    <text evidence="9">The sequence shown here is derived from an EMBL/GenBank/DDBJ whole genome shotgun (WGS) entry which is preliminary data.</text>
</comment>
<dbReference type="CDD" id="cd00054">
    <property type="entry name" value="EGF_CA"/>
    <property type="match status" value="2"/>
</dbReference>
<dbReference type="AlphaFoldDB" id="A0A0V1I6Z7"/>
<feature type="transmembrane region" description="Helical" evidence="6">
    <location>
        <begin position="345"/>
        <end position="371"/>
    </location>
</feature>
<feature type="disulfide bond" evidence="5">
    <location>
        <begin position="286"/>
        <end position="295"/>
    </location>
</feature>
<dbReference type="InterPro" id="IPR009030">
    <property type="entry name" value="Growth_fac_rcpt_cys_sf"/>
</dbReference>
<dbReference type="InterPro" id="IPR000152">
    <property type="entry name" value="EGF-type_Asp/Asn_hydroxyl_site"/>
</dbReference>
<feature type="chain" id="PRO_5006879730" description="EGF-like domain-containing protein" evidence="7">
    <location>
        <begin position="22"/>
        <end position="378"/>
    </location>
</feature>
<feature type="domain" description="EGF-like" evidence="8">
    <location>
        <begin position="259"/>
        <end position="296"/>
    </location>
</feature>
<dbReference type="Proteomes" id="UP000055024">
    <property type="component" value="Unassembled WGS sequence"/>
</dbReference>
<keyword evidence="10" id="KW-1185">Reference proteome</keyword>
<dbReference type="PROSITE" id="PS50026">
    <property type="entry name" value="EGF_3"/>
    <property type="match status" value="2"/>
</dbReference>
<dbReference type="GO" id="GO:0007219">
    <property type="term" value="P:Notch signaling pathway"/>
    <property type="evidence" value="ECO:0007669"/>
    <property type="project" value="TreeGrafter"/>
</dbReference>
<feature type="disulfide bond" evidence="5">
    <location>
        <begin position="323"/>
        <end position="332"/>
    </location>
</feature>
<keyword evidence="6" id="KW-1133">Transmembrane helix</keyword>
<reference evidence="9 10" key="1">
    <citation type="submission" date="2015-01" db="EMBL/GenBank/DDBJ databases">
        <title>Evolution of Trichinella species and genotypes.</title>
        <authorList>
            <person name="Korhonen P.K."/>
            <person name="Edoardo P."/>
            <person name="Giuseppe L.R."/>
            <person name="Gasser R.B."/>
        </authorList>
    </citation>
    <scope>NUCLEOTIDE SEQUENCE [LARGE SCALE GENOMIC DNA]</scope>
    <source>
        <strain evidence="9">ISS1029</strain>
    </source>
</reference>
<keyword evidence="6" id="KW-0472">Membrane</keyword>
<keyword evidence="2 7" id="KW-0732">Signal</keyword>
<name>A0A0V1I6Z7_9BILA</name>
<dbReference type="SUPFAM" id="SSF57196">
    <property type="entry name" value="EGF/Laminin"/>
    <property type="match status" value="1"/>
</dbReference>